<organism evidence="6">
    <name type="scientific">Aphanomyces invadans</name>
    <dbReference type="NCBI Taxonomy" id="157072"/>
    <lineage>
        <taxon>Eukaryota</taxon>
        <taxon>Sar</taxon>
        <taxon>Stramenopiles</taxon>
        <taxon>Oomycota</taxon>
        <taxon>Saprolegniomycetes</taxon>
        <taxon>Saprolegniales</taxon>
        <taxon>Verrucalvaceae</taxon>
        <taxon>Aphanomyces</taxon>
    </lineage>
</organism>
<protein>
    <recommendedName>
        <fullName evidence="2">Structural maintenance of chromosomes protein 5</fullName>
    </recommendedName>
</protein>
<evidence type="ECO:0000313" key="6">
    <source>
        <dbReference type="EMBL" id="ETW03539.1"/>
    </source>
</evidence>
<dbReference type="VEuPathDB" id="FungiDB:H310_04967"/>
<dbReference type="GO" id="GO:0003697">
    <property type="term" value="F:single-stranded DNA binding"/>
    <property type="evidence" value="ECO:0007669"/>
    <property type="project" value="TreeGrafter"/>
</dbReference>
<feature type="coiled-coil region" evidence="4">
    <location>
        <begin position="200"/>
        <end position="266"/>
    </location>
</feature>
<dbReference type="AlphaFoldDB" id="A0A024UB90"/>
<dbReference type="GO" id="GO:0000724">
    <property type="term" value="P:double-strand break repair via homologous recombination"/>
    <property type="evidence" value="ECO:0007669"/>
    <property type="project" value="TreeGrafter"/>
</dbReference>
<dbReference type="GeneID" id="20082017"/>
<dbReference type="RefSeq" id="XP_008867768.1">
    <property type="nucleotide sequence ID" value="XM_008869546.1"/>
</dbReference>
<feature type="domain" description="RecF/RecN/SMC N-terminal" evidence="5">
    <location>
        <begin position="18"/>
        <end position="998"/>
    </location>
</feature>
<name>A0A024UB90_9STRA</name>
<comment type="similarity">
    <text evidence="1">Belongs to the SMC family. SMC5 subfamily.</text>
</comment>
<dbReference type="OrthoDB" id="10254973at2759"/>
<evidence type="ECO:0000256" key="3">
    <source>
        <dbReference type="ARBA" id="ARBA00023054"/>
    </source>
</evidence>
<evidence type="ECO:0000256" key="4">
    <source>
        <dbReference type="SAM" id="Coils"/>
    </source>
</evidence>
<sequence>MMGEMAPSRNQEYVDGSIYRIRLHNFLTYADAELFPGPRLNLVIGPNGTGKSSIVCALCVGLGGSTKVLGRADKMGDFVQHEKESGFTEIELYFARKNVVIRRNIFRDNRSTWHIDNKESTLNKVKEVLSKAKIQIDNLCQFLPQDKVGDFSRMTPTQLLKATQAAIGNGELAGQQEEILKMEKENSTSSHDLVAARARLETMRSENLQRQRDVERIREQEARRIELANLKNKLMWVEYEEQRSRVDKLRRRKAKLKKRLEAAKNAQLEPLKLVLEQERGAVRKIRASKKDVADEKDRVINSLGTIKQQIERAELDETATQAEIQSLHENQRLMKQRLDRERLKEEQLREELSQLPDDAGLREEMVNLQQKFEAINTEIFDLTSSRDNVKREHDRLTSDLHRINDRLAKLDNEKLQRQRILASQDRDCMRAYDWVQQNTSRFQRKVWGPIALEIHVNDKLQAKFLEDTLQNYVLTSFVVECREDYDTMLSALNEGSQRLGVNVLQLDEGRIKAFQRPYSPSQFQTLQDELGITCYLDELIRAPEVIHQILRDHGGVHTMLVGTQLTEDLINRGVDVFSQLTAMNEKAALLTPSKKYVASVSKYGNKTTTTRSNDIRDSRFLAVSSDHQAHRERLLQEKQTKQIEIHACQEKINSVKAREQFLLESKHTANSRQVELREQLRSRQKLMEFISDRRKKIRALEADATKDVSDIEEAFNRKLINVMTKHVKQLLGSREMLMQLLKGVRPNEVVCNLNSTTTEQRVAITHRYLSENEAELQQLKDDYEQVKQTLVQDGKHAVLLKERAERAAPRAQNETNFDTLPDTAVELNAQIDNITAALAHFRGDLRVLDTYEQVQKEIEDEEVKLDRMESNFATLQDRINAIKNPWYAKLTEVVSKINISFAQYFKDIGCVGEIHLNEDGDISKWGIERRAQFRMTGKLTNMTAEEQSGGEKSVGTIMYLMALQNLTNCPFRVVDEINQGMDIHNERKVFSRITKSSCGSRLPQYFLITPKLITGLDYHPDTKVLIILNGPYNIDQTSWNTDDFVGKRQKFL</sequence>
<dbReference type="eggNOG" id="KOG0979">
    <property type="taxonomic scope" value="Eukaryota"/>
</dbReference>
<reference evidence="6" key="1">
    <citation type="submission" date="2013-12" db="EMBL/GenBank/DDBJ databases">
        <title>The Genome Sequence of Aphanomyces invadans NJM9701.</title>
        <authorList>
            <consortium name="The Broad Institute Genomics Platform"/>
            <person name="Russ C."/>
            <person name="Tyler B."/>
            <person name="van West P."/>
            <person name="Dieguez-Uribeondo J."/>
            <person name="Young S.K."/>
            <person name="Zeng Q."/>
            <person name="Gargeya S."/>
            <person name="Fitzgerald M."/>
            <person name="Abouelleil A."/>
            <person name="Alvarado L."/>
            <person name="Chapman S.B."/>
            <person name="Gainer-Dewar J."/>
            <person name="Goldberg J."/>
            <person name="Griggs A."/>
            <person name="Gujja S."/>
            <person name="Hansen M."/>
            <person name="Howarth C."/>
            <person name="Imamovic A."/>
            <person name="Ireland A."/>
            <person name="Larimer J."/>
            <person name="McCowan C."/>
            <person name="Murphy C."/>
            <person name="Pearson M."/>
            <person name="Poon T.W."/>
            <person name="Priest M."/>
            <person name="Roberts A."/>
            <person name="Saif S."/>
            <person name="Shea T."/>
            <person name="Sykes S."/>
            <person name="Wortman J."/>
            <person name="Nusbaum C."/>
            <person name="Birren B."/>
        </authorList>
    </citation>
    <scope>NUCLEOTIDE SEQUENCE [LARGE SCALE GENOMIC DNA]</scope>
    <source>
        <strain evidence="6">NJM9701</strain>
    </source>
</reference>
<proteinExistence type="inferred from homology"/>
<feature type="coiled-coil region" evidence="4">
    <location>
        <begin position="310"/>
        <end position="355"/>
    </location>
</feature>
<feature type="coiled-coil region" evidence="4">
    <location>
        <begin position="851"/>
        <end position="878"/>
    </location>
</feature>
<evidence type="ECO:0000256" key="2">
    <source>
        <dbReference type="ARBA" id="ARBA00018687"/>
    </source>
</evidence>
<dbReference type="EMBL" id="KI913959">
    <property type="protein sequence ID" value="ETW03539.1"/>
    <property type="molecule type" value="Genomic_DNA"/>
</dbReference>
<gene>
    <name evidence="6" type="ORF">H310_04967</name>
</gene>
<dbReference type="PANTHER" id="PTHR45916">
    <property type="entry name" value="STRUCTURAL MAINTENANCE OF CHROMOSOMES PROTEIN 5"/>
    <property type="match status" value="1"/>
</dbReference>
<accession>A0A024UB90</accession>
<dbReference type="STRING" id="157072.A0A024UB90"/>
<dbReference type="Pfam" id="PF02463">
    <property type="entry name" value="SMC_N"/>
    <property type="match status" value="1"/>
</dbReference>
<feature type="coiled-coil region" evidence="4">
    <location>
        <begin position="386"/>
        <end position="413"/>
    </location>
</feature>
<dbReference type="InterPro" id="IPR027417">
    <property type="entry name" value="P-loop_NTPase"/>
</dbReference>
<dbReference type="SUPFAM" id="SSF52540">
    <property type="entry name" value="P-loop containing nucleoside triphosphate hydrolases"/>
    <property type="match status" value="2"/>
</dbReference>
<dbReference type="Gene3D" id="3.40.50.300">
    <property type="entry name" value="P-loop containing nucleotide triphosphate hydrolases"/>
    <property type="match status" value="2"/>
</dbReference>
<dbReference type="InterPro" id="IPR003395">
    <property type="entry name" value="RecF/RecN/SMC_N"/>
</dbReference>
<dbReference type="GO" id="GO:0005634">
    <property type="term" value="C:nucleus"/>
    <property type="evidence" value="ECO:0007669"/>
    <property type="project" value="TreeGrafter"/>
</dbReference>
<evidence type="ECO:0000256" key="1">
    <source>
        <dbReference type="ARBA" id="ARBA00010171"/>
    </source>
</evidence>
<evidence type="ECO:0000259" key="5">
    <source>
        <dbReference type="Pfam" id="PF02463"/>
    </source>
</evidence>
<dbReference type="GO" id="GO:0030915">
    <property type="term" value="C:Smc5-Smc6 complex"/>
    <property type="evidence" value="ECO:0007669"/>
    <property type="project" value="TreeGrafter"/>
</dbReference>
<dbReference type="PANTHER" id="PTHR45916:SF1">
    <property type="entry name" value="STRUCTURAL MAINTENANCE OF CHROMOSOMES PROTEIN 5"/>
    <property type="match status" value="1"/>
</dbReference>
<keyword evidence="3 4" id="KW-0175">Coiled coil</keyword>